<evidence type="ECO:0000256" key="3">
    <source>
        <dbReference type="ARBA" id="ARBA00023163"/>
    </source>
</evidence>
<feature type="domain" description="HTH gntR-type" evidence="4">
    <location>
        <begin position="25"/>
        <end position="92"/>
    </location>
</feature>
<proteinExistence type="predicted"/>
<evidence type="ECO:0000256" key="2">
    <source>
        <dbReference type="ARBA" id="ARBA00023125"/>
    </source>
</evidence>
<dbReference type="GO" id="GO:0003700">
    <property type="term" value="F:DNA-binding transcription factor activity"/>
    <property type="evidence" value="ECO:0007669"/>
    <property type="project" value="InterPro"/>
</dbReference>
<evidence type="ECO:0000259" key="4">
    <source>
        <dbReference type="PROSITE" id="PS50949"/>
    </source>
</evidence>
<keyword evidence="3" id="KW-0804">Transcription</keyword>
<dbReference type="SUPFAM" id="SSF46785">
    <property type="entry name" value="Winged helix' DNA-binding domain"/>
    <property type="match status" value="1"/>
</dbReference>
<name>A0A543DND8_9PSEU</name>
<keyword evidence="1" id="KW-0805">Transcription regulation</keyword>
<dbReference type="InterPro" id="IPR036390">
    <property type="entry name" value="WH_DNA-bd_sf"/>
</dbReference>
<dbReference type="RefSeq" id="WP_142054542.1">
    <property type="nucleotide sequence ID" value="NZ_VFPA01000002.1"/>
</dbReference>
<dbReference type="PROSITE" id="PS50949">
    <property type="entry name" value="HTH_GNTR"/>
    <property type="match status" value="1"/>
</dbReference>
<dbReference type="OrthoDB" id="8680240at2"/>
<accession>A0A543DND8</accession>
<dbReference type="Proteomes" id="UP000315677">
    <property type="component" value="Unassembled WGS sequence"/>
</dbReference>
<dbReference type="Pfam" id="PF07729">
    <property type="entry name" value="FCD"/>
    <property type="match status" value="1"/>
</dbReference>
<reference evidence="5 6" key="1">
    <citation type="submission" date="2019-06" db="EMBL/GenBank/DDBJ databases">
        <title>Sequencing the genomes of 1000 actinobacteria strains.</title>
        <authorList>
            <person name="Klenk H.-P."/>
        </authorList>
    </citation>
    <scope>NUCLEOTIDE SEQUENCE [LARGE SCALE GENOMIC DNA]</scope>
    <source>
        <strain evidence="5 6">DSM 45301</strain>
    </source>
</reference>
<dbReference type="InterPro" id="IPR011711">
    <property type="entry name" value="GntR_C"/>
</dbReference>
<dbReference type="InterPro" id="IPR008920">
    <property type="entry name" value="TF_FadR/GntR_C"/>
</dbReference>
<sequence>MDAPGAPDRSALLLARTANAQAPQLSARQRVHALLRARIVSLELRPGTALSENELAAELQVSRTPVRESLILLADEALAEIYPRLGTFVSRIRPEAVAEAQFVREAIELAGLREAAPRVRAGDLADLRALLAAQREAVGEPGAGRFFELDEAFHQRLLDVSGHRTAWKVVNTAKAHLDRARRLSLPMPEIVSKMVDQHEQVVERLAAGDGGGAETALRTHLRAVLHDIDEIRRRNPWYFAEPDPAVPERT</sequence>
<comment type="caution">
    <text evidence="5">The sequence shown here is derived from an EMBL/GenBank/DDBJ whole genome shotgun (WGS) entry which is preliminary data.</text>
</comment>
<dbReference type="Gene3D" id="1.20.120.530">
    <property type="entry name" value="GntR ligand-binding domain-like"/>
    <property type="match status" value="1"/>
</dbReference>
<dbReference type="EMBL" id="VFPA01000002">
    <property type="protein sequence ID" value="TQM10854.1"/>
    <property type="molecule type" value="Genomic_DNA"/>
</dbReference>
<dbReference type="GO" id="GO:0003677">
    <property type="term" value="F:DNA binding"/>
    <property type="evidence" value="ECO:0007669"/>
    <property type="project" value="UniProtKB-KW"/>
</dbReference>
<dbReference type="InterPro" id="IPR036388">
    <property type="entry name" value="WH-like_DNA-bd_sf"/>
</dbReference>
<dbReference type="SUPFAM" id="SSF48008">
    <property type="entry name" value="GntR ligand-binding domain-like"/>
    <property type="match status" value="1"/>
</dbReference>
<evidence type="ECO:0000256" key="1">
    <source>
        <dbReference type="ARBA" id="ARBA00023015"/>
    </source>
</evidence>
<dbReference type="SMART" id="SM00895">
    <property type="entry name" value="FCD"/>
    <property type="match status" value="1"/>
</dbReference>
<dbReference type="Pfam" id="PF00392">
    <property type="entry name" value="GntR"/>
    <property type="match status" value="1"/>
</dbReference>
<keyword evidence="6" id="KW-1185">Reference proteome</keyword>
<dbReference type="PANTHER" id="PTHR43537">
    <property type="entry name" value="TRANSCRIPTIONAL REGULATOR, GNTR FAMILY"/>
    <property type="match status" value="1"/>
</dbReference>
<evidence type="ECO:0000313" key="5">
    <source>
        <dbReference type="EMBL" id="TQM10854.1"/>
    </source>
</evidence>
<gene>
    <name evidence="5" type="ORF">FB558_3377</name>
</gene>
<dbReference type="Gene3D" id="1.10.10.10">
    <property type="entry name" value="Winged helix-like DNA-binding domain superfamily/Winged helix DNA-binding domain"/>
    <property type="match status" value="1"/>
</dbReference>
<dbReference type="InterPro" id="IPR000524">
    <property type="entry name" value="Tscrpt_reg_HTH_GntR"/>
</dbReference>
<dbReference type="AlphaFoldDB" id="A0A543DND8"/>
<organism evidence="5 6">
    <name type="scientific">Pseudonocardia kunmingensis</name>
    <dbReference type="NCBI Taxonomy" id="630975"/>
    <lineage>
        <taxon>Bacteria</taxon>
        <taxon>Bacillati</taxon>
        <taxon>Actinomycetota</taxon>
        <taxon>Actinomycetes</taxon>
        <taxon>Pseudonocardiales</taxon>
        <taxon>Pseudonocardiaceae</taxon>
        <taxon>Pseudonocardia</taxon>
    </lineage>
</organism>
<dbReference type="CDD" id="cd07377">
    <property type="entry name" value="WHTH_GntR"/>
    <property type="match status" value="1"/>
</dbReference>
<keyword evidence="2 5" id="KW-0238">DNA-binding</keyword>
<dbReference type="PANTHER" id="PTHR43537:SF5">
    <property type="entry name" value="UXU OPERON TRANSCRIPTIONAL REGULATOR"/>
    <property type="match status" value="1"/>
</dbReference>
<protein>
    <submittedName>
        <fullName evidence="5">DNA-binding GntR family transcriptional regulator</fullName>
    </submittedName>
</protein>
<evidence type="ECO:0000313" key="6">
    <source>
        <dbReference type="Proteomes" id="UP000315677"/>
    </source>
</evidence>
<dbReference type="SMART" id="SM00345">
    <property type="entry name" value="HTH_GNTR"/>
    <property type="match status" value="1"/>
</dbReference>